<organism evidence="1 2">
    <name type="scientific">Gossypium davidsonii</name>
    <name type="common">Davidson's cotton</name>
    <name type="synonym">Gossypium klotzschianum subsp. davidsonii</name>
    <dbReference type="NCBI Taxonomy" id="34287"/>
    <lineage>
        <taxon>Eukaryota</taxon>
        <taxon>Viridiplantae</taxon>
        <taxon>Streptophyta</taxon>
        <taxon>Embryophyta</taxon>
        <taxon>Tracheophyta</taxon>
        <taxon>Spermatophyta</taxon>
        <taxon>Magnoliopsida</taxon>
        <taxon>eudicotyledons</taxon>
        <taxon>Gunneridae</taxon>
        <taxon>Pentapetalae</taxon>
        <taxon>rosids</taxon>
        <taxon>malvids</taxon>
        <taxon>Malvales</taxon>
        <taxon>Malvaceae</taxon>
        <taxon>Malvoideae</taxon>
        <taxon>Gossypium</taxon>
    </lineage>
</organism>
<keyword evidence="2" id="KW-1185">Reference proteome</keyword>
<name>A0A7J8RN84_GOSDV</name>
<dbReference type="AlphaFoldDB" id="A0A7J8RN84"/>
<comment type="caution">
    <text evidence="1">The sequence shown here is derived from an EMBL/GenBank/DDBJ whole genome shotgun (WGS) entry which is preliminary data.</text>
</comment>
<protein>
    <submittedName>
        <fullName evidence="1">Uncharacterized protein</fullName>
    </submittedName>
</protein>
<evidence type="ECO:0000313" key="2">
    <source>
        <dbReference type="Proteomes" id="UP000593561"/>
    </source>
</evidence>
<reference evidence="1 2" key="1">
    <citation type="journal article" date="2019" name="Genome Biol. Evol.">
        <title>Insights into the evolution of the New World diploid cottons (Gossypium, subgenus Houzingenia) based on genome sequencing.</title>
        <authorList>
            <person name="Grover C.E."/>
            <person name="Arick M.A. 2nd"/>
            <person name="Thrash A."/>
            <person name="Conover J.L."/>
            <person name="Sanders W.S."/>
            <person name="Peterson D.G."/>
            <person name="Frelichowski J.E."/>
            <person name="Scheffler J.A."/>
            <person name="Scheffler B.E."/>
            <person name="Wendel J.F."/>
        </authorList>
    </citation>
    <scope>NUCLEOTIDE SEQUENCE [LARGE SCALE GENOMIC DNA]</scope>
    <source>
        <strain evidence="1">27</strain>
        <tissue evidence="1">Leaf</tissue>
    </source>
</reference>
<gene>
    <name evidence="1" type="ORF">Godav_015054</name>
</gene>
<evidence type="ECO:0000313" key="1">
    <source>
        <dbReference type="EMBL" id="MBA0614812.1"/>
    </source>
</evidence>
<sequence length="55" mass="6320">MDVSTDDEQDPDDSSVLPHISPKEAFLAMDTLKNYLIQHKKNIPDLVYTFLKVKD</sequence>
<feature type="non-terminal residue" evidence="1">
    <location>
        <position position="55"/>
    </location>
</feature>
<dbReference type="EMBL" id="JABFAC010000006">
    <property type="protein sequence ID" value="MBA0614812.1"/>
    <property type="molecule type" value="Genomic_DNA"/>
</dbReference>
<proteinExistence type="predicted"/>
<accession>A0A7J8RN84</accession>
<dbReference type="Proteomes" id="UP000593561">
    <property type="component" value="Unassembled WGS sequence"/>
</dbReference>